<keyword evidence="2" id="KW-1185">Reference proteome</keyword>
<dbReference type="EMBL" id="CP092620">
    <property type="protein sequence ID" value="UMM10149.1"/>
    <property type="molecule type" value="Genomic_DNA"/>
</dbReference>
<dbReference type="Proteomes" id="UP000829354">
    <property type="component" value="Chromosome I"/>
</dbReference>
<dbReference type="PANTHER" id="PTHR31379">
    <property type="entry name" value="F-BOX C PROTEIN-RELATED-RELATED"/>
    <property type="match status" value="1"/>
</dbReference>
<evidence type="ECO:0000313" key="1">
    <source>
        <dbReference type="EMBL" id="UMM10149.1"/>
    </source>
</evidence>
<proteinExistence type="predicted"/>
<gene>
    <name evidence="1" type="ORF">L5515_000054</name>
</gene>
<sequence length="113" mass="13061">MESQRLLFCDTKTILGYMESNFRFNIALKIPSIRRAEKAAPLYIKHLDLHDTHFVVNETEYTGREVPGLPRGEVDYDFDEYGFKINLDESIQPGDKLLTDSIRLHLSRGSKVD</sequence>
<reference evidence="1 2" key="1">
    <citation type="submission" date="2022-04" db="EMBL/GenBank/DDBJ databases">
        <title>Chromosome-level reference genomes for two strains of Caenorhabditis briggsae: an improved platform for comparative genomics.</title>
        <authorList>
            <person name="Stevens L."/>
            <person name="Andersen E."/>
        </authorList>
    </citation>
    <scope>NUCLEOTIDE SEQUENCE [LARGE SCALE GENOMIC DNA]</scope>
    <source>
        <strain evidence="1">VX34</strain>
        <tissue evidence="1">Whole-organism</tissue>
    </source>
</reference>
<accession>A0AAE9DYM3</accession>
<organism evidence="1 2">
    <name type="scientific">Caenorhabditis briggsae</name>
    <dbReference type="NCBI Taxonomy" id="6238"/>
    <lineage>
        <taxon>Eukaryota</taxon>
        <taxon>Metazoa</taxon>
        <taxon>Ecdysozoa</taxon>
        <taxon>Nematoda</taxon>
        <taxon>Chromadorea</taxon>
        <taxon>Rhabditida</taxon>
        <taxon>Rhabditina</taxon>
        <taxon>Rhabditomorpha</taxon>
        <taxon>Rhabditoidea</taxon>
        <taxon>Rhabditidae</taxon>
        <taxon>Peloderinae</taxon>
        <taxon>Caenorhabditis</taxon>
    </lineage>
</organism>
<dbReference type="AlphaFoldDB" id="A0AAE9DYM3"/>
<dbReference type="PANTHER" id="PTHR31379:SF1">
    <property type="entry name" value="F-BOX C PROTEIN-RELATED"/>
    <property type="match status" value="1"/>
</dbReference>
<name>A0AAE9DYM3_CAEBR</name>
<evidence type="ECO:0000313" key="2">
    <source>
        <dbReference type="Proteomes" id="UP000829354"/>
    </source>
</evidence>
<dbReference type="InterPro" id="IPR021942">
    <property type="entry name" value="DUF3557"/>
</dbReference>
<protein>
    <submittedName>
        <fullName evidence="1">Uncharacterized protein</fullName>
    </submittedName>
</protein>